<feature type="region of interest" description="Disordered" evidence="1">
    <location>
        <begin position="1"/>
        <end position="67"/>
    </location>
</feature>
<dbReference type="EMBL" id="KV417714">
    <property type="protein sequence ID" value="KZP08772.1"/>
    <property type="molecule type" value="Genomic_DNA"/>
</dbReference>
<evidence type="ECO:0000256" key="1">
    <source>
        <dbReference type="SAM" id="MobiDB-lite"/>
    </source>
</evidence>
<feature type="region of interest" description="Disordered" evidence="1">
    <location>
        <begin position="93"/>
        <end position="121"/>
    </location>
</feature>
<proteinExistence type="predicted"/>
<feature type="compositionally biased region" description="Basic and acidic residues" evidence="1">
    <location>
        <begin position="146"/>
        <end position="157"/>
    </location>
</feature>
<organism evidence="2 3">
    <name type="scientific">Athelia psychrophila</name>
    <dbReference type="NCBI Taxonomy" id="1759441"/>
    <lineage>
        <taxon>Eukaryota</taxon>
        <taxon>Fungi</taxon>
        <taxon>Dikarya</taxon>
        <taxon>Basidiomycota</taxon>
        <taxon>Agaricomycotina</taxon>
        <taxon>Agaricomycetes</taxon>
        <taxon>Agaricomycetidae</taxon>
        <taxon>Atheliales</taxon>
        <taxon>Atheliaceae</taxon>
        <taxon>Athelia</taxon>
    </lineage>
</organism>
<feature type="region of interest" description="Disordered" evidence="1">
    <location>
        <begin position="146"/>
        <end position="197"/>
    </location>
</feature>
<accession>A0A165XQ18</accession>
<sequence>MRDMPSASPEASPVLSRATHNANAHVMSKGGAPMEITTSARQPQVFPFTQSTSKSSSTSTSREARRVHLRMHVGPNPARRYGTRGREQLLRERTVERGEHGDDEHSEDLWERERGSCGTPVASTMNEATGGEGEGGLPAGEKVRVRSRAAGEEESAHVRRRSGGVQVGGDQHQSTPYMAGCEHQSMGAGVGGGVLGR</sequence>
<feature type="compositionally biased region" description="Gly residues" evidence="1">
    <location>
        <begin position="188"/>
        <end position="197"/>
    </location>
</feature>
<feature type="compositionally biased region" description="Basic and acidic residues" evidence="1">
    <location>
        <begin position="93"/>
        <end position="115"/>
    </location>
</feature>
<reference evidence="2 3" key="1">
    <citation type="journal article" date="2016" name="Mol. Biol. Evol.">
        <title>Comparative Genomics of Early-Diverging Mushroom-Forming Fungi Provides Insights into the Origins of Lignocellulose Decay Capabilities.</title>
        <authorList>
            <person name="Nagy L.G."/>
            <person name="Riley R."/>
            <person name="Tritt A."/>
            <person name="Adam C."/>
            <person name="Daum C."/>
            <person name="Floudas D."/>
            <person name="Sun H."/>
            <person name="Yadav J.S."/>
            <person name="Pangilinan J."/>
            <person name="Larsson K.H."/>
            <person name="Matsuura K."/>
            <person name="Barry K."/>
            <person name="Labutti K."/>
            <person name="Kuo R."/>
            <person name="Ohm R.A."/>
            <person name="Bhattacharya S.S."/>
            <person name="Shirouzu T."/>
            <person name="Yoshinaga Y."/>
            <person name="Martin F.M."/>
            <person name="Grigoriev I.V."/>
            <person name="Hibbett D.S."/>
        </authorList>
    </citation>
    <scope>NUCLEOTIDE SEQUENCE [LARGE SCALE GENOMIC DNA]</scope>
    <source>
        <strain evidence="2 3">CBS 109695</strain>
    </source>
</reference>
<feature type="compositionally biased region" description="Low complexity" evidence="1">
    <location>
        <begin position="49"/>
        <end position="61"/>
    </location>
</feature>
<keyword evidence="3" id="KW-1185">Reference proteome</keyword>
<protein>
    <submittedName>
        <fullName evidence="2">Uncharacterized protein</fullName>
    </submittedName>
</protein>
<dbReference type="AlphaFoldDB" id="A0A165XQ18"/>
<evidence type="ECO:0000313" key="3">
    <source>
        <dbReference type="Proteomes" id="UP000076532"/>
    </source>
</evidence>
<evidence type="ECO:0000313" key="2">
    <source>
        <dbReference type="EMBL" id="KZP08772.1"/>
    </source>
</evidence>
<name>A0A165XQ18_9AGAM</name>
<dbReference type="Proteomes" id="UP000076532">
    <property type="component" value="Unassembled WGS sequence"/>
</dbReference>
<gene>
    <name evidence="2" type="ORF">FIBSPDRAFT_253699</name>
</gene>